<dbReference type="AlphaFoldDB" id="S7V9A2"/>
<evidence type="ECO:0000259" key="2">
    <source>
        <dbReference type="Pfam" id="PF04984"/>
    </source>
</evidence>
<evidence type="ECO:0000256" key="1">
    <source>
        <dbReference type="ARBA" id="ARBA00008005"/>
    </source>
</evidence>
<dbReference type="PANTHER" id="PTHR35861">
    <property type="match status" value="1"/>
</dbReference>
<gene>
    <name evidence="4" type="ORF">dsmv_1275</name>
</gene>
<dbReference type="InterPro" id="IPR035089">
    <property type="entry name" value="Phage_sheath_subtilisin"/>
</dbReference>
<name>S7V9A2_DESML</name>
<dbReference type="OrthoDB" id="9767864at2"/>
<protein>
    <submittedName>
        <fullName evidence="4">Phage tail sheath protein FI</fullName>
    </submittedName>
</protein>
<sequence>MPTYMTPGIYIEEVATGAKRIMPVGTSTAAFLGEAPYADAYLNEPVAINNPSQFIRKFTKQDSPGTDLARAVMGFFANGGSRCYVLNVGSGNPIAGDPRRREGIAALETVDEAKIIAAPGYADPLSYEAIITHCEKMGDRFAILDAPAEVDDIDLLKKVCTSGSLSDGEQSGEKSGLRARETVSAAYYFPWIEAPDPFDPKKIVRTPPSGHVAGIYARTDARRGVHKAPANEVVRGALDLVYKVTREEQGELNRAGVNCIRFFPDAGIRVWGARTLAGESSEWRYINVRRLFNMIEESIDAGTRWVVFEPNDARSWKTIERNVRAFLTTVWRDGALKGDSPEKAFFVKCDEETNPPDVIDAGRLVTEIGIAPVKPAEFIIFRIGQWIGGAGTEEAAAGGGQTESEGG</sequence>
<dbReference type="RefSeq" id="WP_020875622.1">
    <property type="nucleotide sequence ID" value="NZ_ATHJ01000057.1"/>
</dbReference>
<feature type="domain" description="Tail sheath protein C-terminal" evidence="3">
    <location>
        <begin position="280"/>
        <end position="383"/>
    </location>
</feature>
<dbReference type="InterPro" id="IPR020287">
    <property type="entry name" value="Tail_sheath_C"/>
</dbReference>
<feature type="domain" description="Tail sheath protein subtilisin-like" evidence="2">
    <location>
        <begin position="105"/>
        <end position="276"/>
    </location>
</feature>
<evidence type="ECO:0000313" key="4">
    <source>
        <dbReference type="EMBL" id="EPR43249.1"/>
    </source>
</evidence>
<dbReference type="PATRIC" id="fig|1121405.3.peg.573"/>
<dbReference type="Pfam" id="PF17482">
    <property type="entry name" value="Phage_sheath_1C"/>
    <property type="match status" value="1"/>
</dbReference>
<comment type="caution">
    <text evidence="4">The sequence shown here is derived from an EMBL/GenBank/DDBJ whole genome shotgun (WGS) entry which is preliminary data.</text>
</comment>
<dbReference type="PANTHER" id="PTHR35861:SF1">
    <property type="entry name" value="PHAGE TAIL SHEATH PROTEIN"/>
    <property type="match status" value="1"/>
</dbReference>
<keyword evidence="5" id="KW-1185">Reference proteome</keyword>
<dbReference type="Proteomes" id="UP000014977">
    <property type="component" value="Unassembled WGS sequence"/>
</dbReference>
<dbReference type="InterPro" id="IPR052042">
    <property type="entry name" value="Tail_sheath_structural"/>
</dbReference>
<dbReference type="Gene3D" id="3.40.50.11780">
    <property type="match status" value="1"/>
</dbReference>
<comment type="similarity">
    <text evidence="1">Belongs to the myoviridae tail sheath protein family.</text>
</comment>
<evidence type="ECO:0000259" key="3">
    <source>
        <dbReference type="Pfam" id="PF17482"/>
    </source>
</evidence>
<accession>S7V9A2</accession>
<reference evidence="4 5" key="1">
    <citation type="journal article" date="2013" name="Genome Announc.">
        <title>Draft genome sequences for three mercury-methylating, sulfate-reducing bacteria.</title>
        <authorList>
            <person name="Brown S.D."/>
            <person name="Hurt R.A.Jr."/>
            <person name="Gilmour C.C."/>
            <person name="Elias D.A."/>
        </authorList>
    </citation>
    <scope>NUCLEOTIDE SEQUENCE [LARGE SCALE GENOMIC DNA]</scope>
    <source>
        <strain evidence="4 5">DSM 2059</strain>
    </source>
</reference>
<dbReference type="STRING" id="897.B2D07_08365"/>
<dbReference type="EMBL" id="ATHJ01000057">
    <property type="protein sequence ID" value="EPR43249.1"/>
    <property type="molecule type" value="Genomic_DNA"/>
</dbReference>
<proteinExistence type="inferred from homology"/>
<dbReference type="eggNOG" id="COG3497">
    <property type="taxonomic scope" value="Bacteria"/>
</dbReference>
<evidence type="ECO:0000313" key="5">
    <source>
        <dbReference type="Proteomes" id="UP000014977"/>
    </source>
</evidence>
<organism evidence="4 5">
    <name type="scientific">Desulfococcus multivorans DSM 2059</name>
    <dbReference type="NCBI Taxonomy" id="1121405"/>
    <lineage>
        <taxon>Bacteria</taxon>
        <taxon>Pseudomonadati</taxon>
        <taxon>Thermodesulfobacteriota</taxon>
        <taxon>Desulfobacteria</taxon>
        <taxon>Desulfobacterales</taxon>
        <taxon>Desulfococcaceae</taxon>
        <taxon>Desulfococcus</taxon>
    </lineage>
</organism>
<dbReference type="Pfam" id="PF04984">
    <property type="entry name" value="Phage_sheath_1"/>
    <property type="match status" value="1"/>
</dbReference>